<dbReference type="PANTHER" id="PTHR26450">
    <property type="entry name" value="OLFACTORY RECEPTOR 56B1-RELATED"/>
    <property type="match status" value="1"/>
</dbReference>
<evidence type="ECO:0000256" key="13">
    <source>
        <dbReference type="SAM" id="Phobius"/>
    </source>
</evidence>
<dbReference type="InterPro" id="IPR017452">
    <property type="entry name" value="GPCR_Rhodpsn_7TM"/>
</dbReference>
<evidence type="ECO:0000313" key="15">
    <source>
        <dbReference type="Ensembl" id="ENSPKIP00000031969.1"/>
    </source>
</evidence>
<reference evidence="15" key="1">
    <citation type="submission" date="2025-08" db="UniProtKB">
        <authorList>
            <consortium name="Ensembl"/>
        </authorList>
    </citation>
    <scope>IDENTIFICATION</scope>
</reference>
<dbReference type="GO" id="GO:0004984">
    <property type="term" value="F:olfactory receptor activity"/>
    <property type="evidence" value="ECO:0007669"/>
    <property type="project" value="InterPro"/>
</dbReference>
<keyword evidence="8 13" id="KW-0472">Membrane</keyword>
<keyword evidence="9" id="KW-1015">Disulfide bond</keyword>
<evidence type="ECO:0000256" key="11">
    <source>
        <dbReference type="ARBA" id="ARBA00023180"/>
    </source>
</evidence>
<keyword evidence="4 13" id="KW-0812">Transmembrane</keyword>
<evidence type="ECO:0000256" key="12">
    <source>
        <dbReference type="ARBA" id="ARBA00023224"/>
    </source>
</evidence>
<sequence>MTSSMNSSSNFIVRPMSFIISGFSSIPNIKYYYVFLSFIYTATVLGNLFVMVIIYVDQNLHTPKYLVIFNLAMADLGESTALIPKVIETFLFNTQEISYGACLANLFFVFFFNCMQSITLTLLAYDRFVAICVPLRYKSIVTNASMAVILTVLWLFDLTIILFTVALITRLSFCKSTVIDSYFCDHGPMYRLACNDNSLNAVMAIFNIVTFIFLPLTLIGLSYACILVSLFKIASWEGRLKALKTCSSHLILVLVFYIPLVSTYIAARTTSIHRDVRIINTSLSYAIPPMLNPIVYSLNTAEIKDFVRKMFRRKRHNVIETIPN</sequence>
<evidence type="ECO:0000256" key="9">
    <source>
        <dbReference type="ARBA" id="ARBA00023157"/>
    </source>
</evidence>
<dbReference type="PANTHER" id="PTHR26450:SF87">
    <property type="entry name" value="OLFACTORY RECEPTOR 51F2"/>
    <property type="match status" value="1"/>
</dbReference>
<keyword evidence="11" id="KW-0325">Glycoprotein</keyword>
<evidence type="ECO:0000256" key="7">
    <source>
        <dbReference type="ARBA" id="ARBA00023040"/>
    </source>
</evidence>
<dbReference type="Pfam" id="PF13853">
    <property type="entry name" value="7tm_4"/>
    <property type="match status" value="1"/>
</dbReference>
<name>A0A3B3SMI4_9TELE</name>
<dbReference type="PRINTS" id="PR00245">
    <property type="entry name" value="OLFACTORYR"/>
</dbReference>
<dbReference type="SUPFAM" id="SSF81321">
    <property type="entry name" value="Family A G protein-coupled receptor-like"/>
    <property type="match status" value="1"/>
</dbReference>
<dbReference type="GeneTree" id="ENSGT00950000182847"/>
<feature type="transmembrane region" description="Helical" evidence="13">
    <location>
        <begin position="146"/>
        <end position="168"/>
    </location>
</feature>
<evidence type="ECO:0000256" key="3">
    <source>
        <dbReference type="ARBA" id="ARBA00022606"/>
    </source>
</evidence>
<proteinExistence type="predicted"/>
<dbReference type="PRINTS" id="PR00237">
    <property type="entry name" value="GPCRRHODOPSN"/>
</dbReference>
<feature type="transmembrane region" description="Helical" evidence="13">
    <location>
        <begin position="205"/>
        <end position="230"/>
    </location>
</feature>
<reference evidence="15" key="2">
    <citation type="submission" date="2025-09" db="UniProtKB">
        <authorList>
            <consortium name="Ensembl"/>
        </authorList>
    </citation>
    <scope>IDENTIFICATION</scope>
</reference>
<keyword evidence="3" id="KW-0716">Sensory transduction</keyword>
<evidence type="ECO:0000256" key="10">
    <source>
        <dbReference type="ARBA" id="ARBA00023170"/>
    </source>
</evidence>
<dbReference type="GO" id="GO:0004930">
    <property type="term" value="F:G protein-coupled receptor activity"/>
    <property type="evidence" value="ECO:0007669"/>
    <property type="project" value="UniProtKB-KW"/>
</dbReference>
<evidence type="ECO:0000259" key="14">
    <source>
        <dbReference type="PROSITE" id="PS50262"/>
    </source>
</evidence>
<dbReference type="PROSITE" id="PS50262">
    <property type="entry name" value="G_PROTEIN_RECEP_F1_2"/>
    <property type="match status" value="1"/>
</dbReference>
<evidence type="ECO:0000256" key="8">
    <source>
        <dbReference type="ARBA" id="ARBA00023136"/>
    </source>
</evidence>
<keyword evidence="7" id="KW-0297">G-protein coupled receptor</keyword>
<keyword evidence="12" id="KW-0807">Transducer</keyword>
<keyword evidence="6 13" id="KW-1133">Transmembrane helix</keyword>
<accession>A0A3B3SMI4</accession>
<dbReference type="InterPro" id="IPR000276">
    <property type="entry name" value="GPCR_Rhodpsn"/>
</dbReference>
<keyword evidence="2" id="KW-1003">Cell membrane</keyword>
<evidence type="ECO:0000256" key="1">
    <source>
        <dbReference type="ARBA" id="ARBA00004651"/>
    </source>
</evidence>
<evidence type="ECO:0000256" key="4">
    <source>
        <dbReference type="ARBA" id="ARBA00022692"/>
    </source>
</evidence>
<dbReference type="Proteomes" id="UP000261540">
    <property type="component" value="Unplaced"/>
</dbReference>
<feature type="transmembrane region" description="Helical" evidence="13">
    <location>
        <begin position="103"/>
        <end position="125"/>
    </location>
</feature>
<evidence type="ECO:0000256" key="6">
    <source>
        <dbReference type="ARBA" id="ARBA00022989"/>
    </source>
</evidence>
<dbReference type="FunFam" id="1.20.1070.10:FF:000024">
    <property type="entry name" value="Olfactory receptor"/>
    <property type="match status" value="1"/>
</dbReference>
<dbReference type="InterPro" id="IPR050402">
    <property type="entry name" value="OR51/52/56-like"/>
</dbReference>
<dbReference type="Ensembl" id="ENSPKIT00000012827.1">
    <property type="protein sequence ID" value="ENSPKIP00000031969.1"/>
    <property type="gene ID" value="ENSPKIG00000012238.1"/>
</dbReference>
<keyword evidence="16" id="KW-1185">Reference proteome</keyword>
<feature type="domain" description="G-protein coupled receptors family 1 profile" evidence="14">
    <location>
        <begin position="46"/>
        <end position="296"/>
    </location>
</feature>
<evidence type="ECO:0000256" key="2">
    <source>
        <dbReference type="ARBA" id="ARBA00022475"/>
    </source>
</evidence>
<dbReference type="GO" id="GO:0005886">
    <property type="term" value="C:plasma membrane"/>
    <property type="evidence" value="ECO:0007669"/>
    <property type="project" value="UniProtKB-SubCell"/>
</dbReference>
<feature type="transmembrane region" description="Helical" evidence="13">
    <location>
        <begin position="31"/>
        <end position="56"/>
    </location>
</feature>
<comment type="subcellular location">
    <subcellularLocation>
        <location evidence="1">Cell membrane</location>
        <topology evidence="1">Multi-pass membrane protein</topology>
    </subcellularLocation>
</comment>
<dbReference type="Gene3D" id="1.20.1070.10">
    <property type="entry name" value="Rhodopsin 7-helix transmembrane proteins"/>
    <property type="match status" value="1"/>
</dbReference>
<dbReference type="AlphaFoldDB" id="A0A3B3SMI4"/>
<feature type="transmembrane region" description="Helical" evidence="13">
    <location>
        <begin position="250"/>
        <end position="267"/>
    </location>
</feature>
<protein>
    <submittedName>
        <fullName evidence="15">Olfactory receptor 52E8-like</fullName>
    </submittedName>
</protein>
<keyword evidence="10" id="KW-0675">Receptor</keyword>
<dbReference type="InterPro" id="IPR000725">
    <property type="entry name" value="Olfact_rcpt"/>
</dbReference>
<evidence type="ECO:0000256" key="5">
    <source>
        <dbReference type="ARBA" id="ARBA00022725"/>
    </source>
</evidence>
<evidence type="ECO:0000313" key="16">
    <source>
        <dbReference type="Proteomes" id="UP000261540"/>
    </source>
</evidence>
<organism evidence="15 16">
    <name type="scientific">Paramormyrops kingsleyae</name>
    <dbReference type="NCBI Taxonomy" id="1676925"/>
    <lineage>
        <taxon>Eukaryota</taxon>
        <taxon>Metazoa</taxon>
        <taxon>Chordata</taxon>
        <taxon>Craniata</taxon>
        <taxon>Vertebrata</taxon>
        <taxon>Euteleostomi</taxon>
        <taxon>Actinopterygii</taxon>
        <taxon>Neopterygii</taxon>
        <taxon>Teleostei</taxon>
        <taxon>Osteoglossocephala</taxon>
        <taxon>Osteoglossomorpha</taxon>
        <taxon>Osteoglossiformes</taxon>
        <taxon>Mormyridae</taxon>
        <taxon>Paramormyrops</taxon>
    </lineage>
</organism>
<keyword evidence="5" id="KW-0552">Olfaction</keyword>